<dbReference type="Pfam" id="PF02729">
    <property type="entry name" value="OTCace_N"/>
    <property type="match status" value="1"/>
</dbReference>
<dbReference type="InterPro" id="IPR006132">
    <property type="entry name" value="Asp/Orn_carbamoyltranf_P-bd"/>
</dbReference>
<dbReference type="Proteomes" id="UP000192569">
    <property type="component" value="Chromosome I"/>
</dbReference>
<dbReference type="GO" id="GO:0004585">
    <property type="term" value="F:ornithine carbamoyltransferase activity"/>
    <property type="evidence" value="ECO:0007669"/>
    <property type="project" value="TreeGrafter"/>
</dbReference>
<dbReference type="AlphaFoldDB" id="A0A1W1VF50"/>
<dbReference type="PRINTS" id="PR00101">
    <property type="entry name" value="ATCASE"/>
</dbReference>
<comment type="similarity">
    <text evidence="2">Belongs to the aspartate/ornithine carbamoyltransferase superfamily.</text>
</comment>
<dbReference type="PRINTS" id="PR00100">
    <property type="entry name" value="AOTCASE"/>
</dbReference>
<proteinExistence type="inferred from homology"/>
<feature type="domain" description="Aspartate/ornithine carbamoyltransferase Asp/Orn-binding" evidence="3">
    <location>
        <begin position="180"/>
        <end position="323"/>
    </location>
</feature>
<dbReference type="STRING" id="698762.SAMN00808754_0563"/>
<dbReference type="PANTHER" id="PTHR45753">
    <property type="entry name" value="ORNITHINE CARBAMOYLTRANSFERASE, MITOCHONDRIAL"/>
    <property type="match status" value="1"/>
</dbReference>
<name>A0A1W1VF50_9FIRM</name>
<dbReference type="InterPro" id="IPR006131">
    <property type="entry name" value="Asp_carbamoyltransf_Asp/Orn-bd"/>
</dbReference>
<dbReference type="PROSITE" id="PS00097">
    <property type="entry name" value="CARBAMOYLTRANSFERASE"/>
    <property type="match status" value="1"/>
</dbReference>
<dbReference type="RefSeq" id="WP_084663840.1">
    <property type="nucleotide sequence ID" value="NZ_LT838272.1"/>
</dbReference>
<dbReference type="PANTHER" id="PTHR45753:SF3">
    <property type="entry name" value="ORNITHINE TRANSCARBAMYLASE, MITOCHONDRIAL"/>
    <property type="match status" value="1"/>
</dbReference>
<dbReference type="GO" id="GO:0016597">
    <property type="term" value="F:amino acid binding"/>
    <property type="evidence" value="ECO:0007669"/>
    <property type="project" value="InterPro"/>
</dbReference>
<reference evidence="5 6" key="1">
    <citation type="submission" date="2017-04" db="EMBL/GenBank/DDBJ databases">
        <authorList>
            <person name="Afonso C.L."/>
            <person name="Miller P.J."/>
            <person name="Scott M.A."/>
            <person name="Spackman E."/>
            <person name="Goraichik I."/>
            <person name="Dimitrov K.M."/>
            <person name="Suarez D.L."/>
            <person name="Swayne D.E."/>
        </authorList>
    </citation>
    <scope>NUCLEOTIDE SEQUENCE [LARGE SCALE GENOMIC DNA]</scope>
    <source>
        <strain evidence="5 6">ToBE</strain>
    </source>
</reference>
<evidence type="ECO:0000259" key="4">
    <source>
        <dbReference type="Pfam" id="PF02729"/>
    </source>
</evidence>
<evidence type="ECO:0000256" key="1">
    <source>
        <dbReference type="ARBA" id="ARBA00022679"/>
    </source>
</evidence>
<dbReference type="EMBL" id="LT838272">
    <property type="protein sequence ID" value="SMB92037.1"/>
    <property type="molecule type" value="Genomic_DNA"/>
</dbReference>
<organism evidence="5 6">
    <name type="scientific">Thermanaeromonas toyohensis ToBE</name>
    <dbReference type="NCBI Taxonomy" id="698762"/>
    <lineage>
        <taxon>Bacteria</taxon>
        <taxon>Bacillati</taxon>
        <taxon>Bacillota</taxon>
        <taxon>Clostridia</taxon>
        <taxon>Neomoorellales</taxon>
        <taxon>Neomoorellaceae</taxon>
        <taxon>Thermanaeromonas</taxon>
    </lineage>
</organism>
<dbReference type="GO" id="GO:0042450">
    <property type="term" value="P:L-arginine biosynthetic process via ornithine"/>
    <property type="evidence" value="ECO:0007669"/>
    <property type="project" value="TreeGrafter"/>
</dbReference>
<sequence>MITDLKGKHVITWQEWTKEEIETLLDLAFDLKRRKMLREKHHLLEDRTLYMLFFEESTRTRNAFETGMTQLGGHAVYLTPKMTQIGHGETAKDTVEVLGRFGDGIGVRNCAFKVGNAYMRELAKWSKIPVINLQCDLYHPTQSLADLMTIREKFGPNLRGLKFVISWTYAPKYIRPLSMPQDLILLMPRFGMDVTLAHPPEFYLLPEIVEQAKKNAEEAGVKFEIVHDMDEACKDAHIVYAKSWGPIAYTGSDTEGADLIEKYSNWVMDGRRMNLARPEAIYMHCMPADRGIEVTEEVIDGPHSVIYDEAENRLHAAKAILAATMR</sequence>
<dbReference type="SUPFAM" id="SSF53671">
    <property type="entry name" value="Aspartate/ornithine carbamoyltransferase"/>
    <property type="match status" value="1"/>
</dbReference>
<dbReference type="InterPro" id="IPR036901">
    <property type="entry name" value="Asp/Orn_carbamoylTrfase_sf"/>
</dbReference>
<dbReference type="InterPro" id="IPR006130">
    <property type="entry name" value="Asp/Orn_carbamoylTrfase"/>
</dbReference>
<dbReference type="GO" id="GO:0019240">
    <property type="term" value="P:citrulline biosynthetic process"/>
    <property type="evidence" value="ECO:0007669"/>
    <property type="project" value="TreeGrafter"/>
</dbReference>
<evidence type="ECO:0000256" key="2">
    <source>
        <dbReference type="RuleBase" id="RU003634"/>
    </source>
</evidence>
<evidence type="ECO:0000259" key="3">
    <source>
        <dbReference type="Pfam" id="PF00185"/>
    </source>
</evidence>
<gene>
    <name evidence="5" type="ORF">SAMN00808754_0563</name>
</gene>
<dbReference type="OrthoDB" id="9802587at2"/>
<dbReference type="Gene3D" id="3.40.50.1370">
    <property type="entry name" value="Aspartate/ornithine carbamoyltransferase"/>
    <property type="match status" value="2"/>
</dbReference>
<keyword evidence="6" id="KW-1185">Reference proteome</keyword>
<evidence type="ECO:0000313" key="6">
    <source>
        <dbReference type="Proteomes" id="UP000192569"/>
    </source>
</evidence>
<keyword evidence="1 2" id="KW-0808">Transferase</keyword>
<protein>
    <submittedName>
        <fullName evidence="5">Ornithine carbamoyltransferase</fullName>
    </submittedName>
</protein>
<evidence type="ECO:0000313" key="5">
    <source>
        <dbReference type="EMBL" id="SMB92037.1"/>
    </source>
</evidence>
<feature type="domain" description="Aspartate/ornithine carbamoyltransferase carbamoyl-P binding" evidence="4">
    <location>
        <begin position="8"/>
        <end position="152"/>
    </location>
</feature>
<accession>A0A1W1VF50</accession>
<dbReference type="Pfam" id="PF00185">
    <property type="entry name" value="OTCace"/>
    <property type="match status" value="1"/>
</dbReference>